<keyword evidence="1" id="KW-0472">Membrane</keyword>
<sequence length="111" mass="12860">MNSIVRNFIFVISRFKMASFLNVGGLSVAFTAFLILFMQIRYEWGYDRFHKHADRLYRLEIVFNNTGAQVVLNRPLIDRFLASSPHIEEGALINQWGDKIYITVDRDGESG</sequence>
<keyword evidence="1" id="KW-1133">Transmembrane helix</keyword>
<dbReference type="RefSeq" id="WP_232432533.1">
    <property type="nucleotide sequence ID" value="NZ_CDRH01000083.1"/>
</dbReference>
<gene>
    <name evidence="2" type="ORF">ERS852429_04135</name>
</gene>
<reference evidence="2 3" key="1">
    <citation type="submission" date="2015-09" db="EMBL/GenBank/DDBJ databases">
        <authorList>
            <consortium name="Pathogen Informatics"/>
        </authorList>
    </citation>
    <scope>NUCLEOTIDE SEQUENCE [LARGE SCALE GENOMIC DNA]</scope>
    <source>
        <strain evidence="2 3">2789STDY5608872</strain>
    </source>
</reference>
<dbReference type="EMBL" id="CYXP01000013">
    <property type="protein sequence ID" value="CUN32777.1"/>
    <property type="molecule type" value="Genomic_DNA"/>
</dbReference>
<name>A0A173W2W8_PARDI</name>
<accession>A0A173W2W8</accession>
<organism evidence="2 3">
    <name type="scientific">Parabacteroides distasonis</name>
    <dbReference type="NCBI Taxonomy" id="823"/>
    <lineage>
        <taxon>Bacteria</taxon>
        <taxon>Pseudomonadati</taxon>
        <taxon>Bacteroidota</taxon>
        <taxon>Bacteroidia</taxon>
        <taxon>Bacteroidales</taxon>
        <taxon>Tannerellaceae</taxon>
        <taxon>Parabacteroides</taxon>
    </lineage>
</organism>
<proteinExistence type="predicted"/>
<evidence type="ECO:0000256" key="1">
    <source>
        <dbReference type="SAM" id="Phobius"/>
    </source>
</evidence>
<feature type="transmembrane region" description="Helical" evidence="1">
    <location>
        <begin position="20"/>
        <end position="38"/>
    </location>
</feature>
<dbReference type="AlphaFoldDB" id="A0A173W2W8"/>
<evidence type="ECO:0008006" key="4">
    <source>
        <dbReference type="Google" id="ProtNLM"/>
    </source>
</evidence>
<evidence type="ECO:0000313" key="2">
    <source>
        <dbReference type="EMBL" id="CUN32777.1"/>
    </source>
</evidence>
<keyword evidence="1" id="KW-0812">Transmembrane</keyword>
<dbReference type="Proteomes" id="UP000095591">
    <property type="component" value="Unassembled WGS sequence"/>
</dbReference>
<evidence type="ECO:0000313" key="3">
    <source>
        <dbReference type="Proteomes" id="UP000095591"/>
    </source>
</evidence>
<protein>
    <recommendedName>
        <fullName evidence="4">ABC transporter permease</fullName>
    </recommendedName>
</protein>